<dbReference type="EMBL" id="HACG01046857">
    <property type="protein sequence ID" value="CEK93722.1"/>
    <property type="molecule type" value="Transcribed_RNA"/>
</dbReference>
<reference evidence="1" key="1">
    <citation type="submission" date="2014-12" db="EMBL/GenBank/DDBJ databases">
        <title>Insight into the proteome of Arion vulgaris.</title>
        <authorList>
            <person name="Aradska J."/>
            <person name="Bulat T."/>
            <person name="Smidak R."/>
            <person name="Sarate P."/>
            <person name="Gangsoo J."/>
            <person name="Sialana F."/>
            <person name="Bilban M."/>
            <person name="Lubec G."/>
        </authorList>
    </citation>
    <scope>NUCLEOTIDE SEQUENCE</scope>
    <source>
        <tissue evidence="1">Skin</tissue>
    </source>
</reference>
<dbReference type="AlphaFoldDB" id="A0A0B7BLE3"/>
<accession>A0A0B7BLE3</accession>
<proteinExistence type="predicted"/>
<gene>
    <name evidence="1" type="primary">ORF196894</name>
</gene>
<organism evidence="1">
    <name type="scientific">Arion vulgaris</name>
    <dbReference type="NCBI Taxonomy" id="1028688"/>
    <lineage>
        <taxon>Eukaryota</taxon>
        <taxon>Metazoa</taxon>
        <taxon>Spiralia</taxon>
        <taxon>Lophotrochozoa</taxon>
        <taxon>Mollusca</taxon>
        <taxon>Gastropoda</taxon>
        <taxon>Heterobranchia</taxon>
        <taxon>Euthyneura</taxon>
        <taxon>Panpulmonata</taxon>
        <taxon>Eupulmonata</taxon>
        <taxon>Stylommatophora</taxon>
        <taxon>Helicina</taxon>
        <taxon>Arionoidea</taxon>
        <taxon>Arionidae</taxon>
        <taxon>Arion</taxon>
    </lineage>
</organism>
<sequence>MGTFCTLCYQPSAMLISEFETNLSLNIFQCAGSVWLDYKFPDPLLGDLIYKYFRSSSMA</sequence>
<evidence type="ECO:0000313" key="1">
    <source>
        <dbReference type="EMBL" id="CEK93722.1"/>
    </source>
</evidence>
<name>A0A0B7BLE3_9EUPU</name>
<protein>
    <submittedName>
        <fullName evidence="1">Uncharacterized protein</fullName>
    </submittedName>
</protein>